<protein>
    <submittedName>
        <fullName evidence="5">Putative methyltransferase-like protein</fullName>
    </submittedName>
</protein>
<accession>A0A086SU50</accession>
<sequence>MPRTAIIHASATTGFADATSYDTHRPSYPPEAVEKLLAHVGLAGDGHAGARIIDLAAGTGKLTELLAARPEGYEVLAVEPHDGMRGTLEAKKLRGVTSQSGTATDIAGVEDGWADVVVAAQRVCELTPCEAFHCSHHRFANQEALKEIRRVLKPGGKLAMIWNIEDCRSFFSPHQPPHLSLVISPRARFSPDNKPRAWKAATAWEQQLHELIIDAATDGQPRFRDDVWWKVFDEQDKEKPLFTTPIGEDKDVEWNIWLSKGALWDRVHTLSHVSMLRGEAREKFRAEFDRILEDGDGRWNDEQEVLVHGISPIAWTTRL</sequence>
<dbReference type="PANTHER" id="PTHR44942">
    <property type="entry name" value="METHYLTRANSF_11 DOMAIN-CONTAINING PROTEIN"/>
    <property type="match status" value="1"/>
</dbReference>
<evidence type="ECO:0000313" key="6">
    <source>
        <dbReference type="Proteomes" id="UP000029964"/>
    </source>
</evidence>
<dbReference type="AlphaFoldDB" id="A0A086SU50"/>
<dbReference type="Pfam" id="PF08241">
    <property type="entry name" value="Methyltransf_11"/>
    <property type="match status" value="1"/>
</dbReference>
<dbReference type="HOGENOM" id="CLU_049344_4_0_1"/>
<keyword evidence="3 5" id="KW-0808">Transferase</keyword>
<dbReference type="GO" id="GO:0008757">
    <property type="term" value="F:S-adenosylmethionine-dependent methyltransferase activity"/>
    <property type="evidence" value="ECO:0007669"/>
    <property type="project" value="InterPro"/>
</dbReference>
<dbReference type="InterPro" id="IPR029063">
    <property type="entry name" value="SAM-dependent_MTases_sf"/>
</dbReference>
<dbReference type="OrthoDB" id="66144at2759"/>
<name>A0A086SU50_HAPC1</name>
<dbReference type="SUPFAM" id="SSF53335">
    <property type="entry name" value="S-adenosyl-L-methionine-dependent methyltransferases"/>
    <property type="match status" value="1"/>
</dbReference>
<dbReference type="STRING" id="857340.A0A086SU50"/>
<comment type="similarity">
    <text evidence="1">Belongs to the methyltransferase superfamily.</text>
</comment>
<gene>
    <name evidence="5" type="ORF">ACRE_086760</name>
</gene>
<dbReference type="PANTHER" id="PTHR44942:SF4">
    <property type="entry name" value="METHYLTRANSFERASE TYPE 11 DOMAIN-CONTAINING PROTEIN"/>
    <property type="match status" value="1"/>
</dbReference>
<comment type="caution">
    <text evidence="5">The sequence shown here is derived from an EMBL/GenBank/DDBJ whole genome shotgun (WGS) entry which is preliminary data.</text>
</comment>
<dbReference type="Proteomes" id="UP000029964">
    <property type="component" value="Unassembled WGS sequence"/>
</dbReference>
<dbReference type="InterPro" id="IPR051052">
    <property type="entry name" value="Diverse_substrate_MTase"/>
</dbReference>
<evidence type="ECO:0000256" key="2">
    <source>
        <dbReference type="ARBA" id="ARBA00022603"/>
    </source>
</evidence>
<keyword evidence="2 5" id="KW-0489">Methyltransferase</keyword>
<dbReference type="InterPro" id="IPR013216">
    <property type="entry name" value="Methyltransf_11"/>
</dbReference>
<keyword evidence="6" id="KW-1185">Reference proteome</keyword>
<evidence type="ECO:0000256" key="1">
    <source>
        <dbReference type="ARBA" id="ARBA00008361"/>
    </source>
</evidence>
<evidence type="ECO:0000256" key="3">
    <source>
        <dbReference type="ARBA" id="ARBA00022679"/>
    </source>
</evidence>
<reference evidence="6" key="1">
    <citation type="journal article" date="2014" name="Genome Announc.">
        <title>Genome sequence and annotation of Acremonium chrysogenum, producer of the beta-lactam antibiotic cephalosporin C.</title>
        <authorList>
            <person name="Terfehr D."/>
            <person name="Dahlmann T.A."/>
            <person name="Specht T."/>
            <person name="Zadra I."/>
            <person name="Kuernsteiner H."/>
            <person name="Kueck U."/>
        </authorList>
    </citation>
    <scope>NUCLEOTIDE SEQUENCE [LARGE SCALE GENOMIC DNA]</scope>
    <source>
        <strain evidence="6">ATCC 11550 / CBS 779.69 / DSM 880 / IAM 14645 / JCM 23072 / IMI 49137</strain>
    </source>
</reference>
<dbReference type="Gene3D" id="3.40.50.150">
    <property type="entry name" value="Vaccinia Virus protein VP39"/>
    <property type="match status" value="1"/>
</dbReference>
<organism evidence="5 6">
    <name type="scientific">Hapsidospora chrysogenum (strain ATCC 11550 / CBS 779.69 / DSM 880 / IAM 14645 / JCM 23072 / IMI 49137)</name>
    <name type="common">Acremonium chrysogenum</name>
    <dbReference type="NCBI Taxonomy" id="857340"/>
    <lineage>
        <taxon>Eukaryota</taxon>
        <taxon>Fungi</taxon>
        <taxon>Dikarya</taxon>
        <taxon>Ascomycota</taxon>
        <taxon>Pezizomycotina</taxon>
        <taxon>Sordariomycetes</taxon>
        <taxon>Hypocreomycetidae</taxon>
        <taxon>Hypocreales</taxon>
        <taxon>Bionectriaceae</taxon>
        <taxon>Hapsidospora</taxon>
    </lineage>
</organism>
<dbReference type="GO" id="GO:0032259">
    <property type="term" value="P:methylation"/>
    <property type="evidence" value="ECO:0007669"/>
    <property type="project" value="UniProtKB-KW"/>
</dbReference>
<dbReference type="CDD" id="cd02440">
    <property type="entry name" value="AdoMet_MTases"/>
    <property type="match status" value="1"/>
</dbReference>
<evidence type="ECO:0000259" key="4">
    <source>
        <dbReference type="Pfam" id="PF08241"/>
    </source>
</evidence>
<evidence type="ECO:0000313" key="5">
    <source>
        <dbReference type="EMBL" id="KFH40632.1"/>
    </source>
</evidence>
<feature type="domain" description="Methyltransferase type 11" evidence="4">
    <location>
        <begin position="54"/>
        <end position="159"/>
    </location>
</feature>
<dbReference type="EMBL" id="JPKY01000181">
    <property type="protein sequence ID" value="KFH40632.1"/>
    <property type="molecule type" value="Genomic_DNA"/>
</dbReference>
<proteinExistence type="inferred from homology"/>